<dbReference type="SUPFAM" id="SSF56112">
    <property type="entry name" value="Protein kinase-like (PK-like)"/>
    <property type="match status" value="1"/>
</dbReference>
<keyword evidence="1" id="KW-1133">Transmembrane helix</keyword>
<comment type="caution">
    <text evidence="3">The sequence shown here is derived from an EMBL/GenBank/DDBJ whole genome shotgun (WGS) entry which is preliminary data.</text>
</comment>
<evidence type="ECO:0000256" key="1">
    <source>
        <dbReference type="SAM" id="Phobius"/>
    </source>
</evidence>
<dbReference type="OrthoDB" id="116293at2"/>
<accession>A0A4Q0SUW8</accession>
<keyword evidence="1" id="KW-0812">Transmembrane</keyword>
<evidence type="ECO:0000313" key="3">
    <source>
        <dbReference type="EMBL" id="RXH54835.1"/>
    </source>
</evidence>
<dbReference type="InterPro" id="IPR001245">
    <property type="entry name" value="Ser-Thr/Tyr_kinase_cat_dom"/>
</dbReference>
<evidence type="ECO:0000259" key="2">
    <source>
        <dbReference type="Pfam" id="PF07714"/>
    </source>
</evidence>
<dbReference type="GO" id="GO:0004672">
    <property type="term" value="F:protein kinase activity"/>
    <property type="evidence" value="ECO:0007669"/>
    <property type="project" value="InterPro"/>
</dbReference>
<proteinExistence type="predicted"/>
<dbReference type="Proteomes" id="UP000289437">
    <property type="component" value="Unassembled WGS sequence"/>
</dbReference>
<keyword evidence="4" id="KW-1185">Reference proteome</keyword>
<feature type="transmembrane region" description="Helical" evidence="1">
    <location>
        <begin position="293"/>
        <end position="311"/>
    </location>
</feature>
<name>A0A4Q0SUW8_9BACT</name>
<dbReference type="RefSeq" id="WP_128914562.1">
    <property type="nucleotide sequence ID" value="NZ_RDSM01000003.1"/>
</dbReference>
<reference evidence="4" key="2">
    <citation type="submission" date="2019-02" db="EMBL/GenBank/DDBJ databases">
        <title>Granulicella sibirica sp. nov., a psychrotolerant acidobacterium isolated from an organic soil layer in forested tundra, West Siberia.</title>
        <authorList>
            <person name="Oshkin I.Y."/>
            <person name="Kulichevskaya I.S."/>
            <person name="Rijpstra W.I.C."/>
            <person name="Sinninghe Damste J.S."/>
            <person name="Rakitin A.L."/>
            <person name="Ravin N.V."/>
            <person name="Dedysh S.N."/>
        </authorList>
    </citation>
    <scope>NUCLEOTIDE SEQUENCE [LARGE SCALE GENOMIC DNA]</scope>
    <source>
        <strain evidence="4">AF10</strain>
    </source>
</reference>
<dbReference type="Gene3D" id="1.10.510.10">
    <property type="entry name" value="Transferase(Phosphotransferase) domain 1"/>
    <property type="match status" value="1"/>
</dbReference>
<evidence type="ECO:0000313" key="4">
    <source>
        <dbReference type="Proteomes" id="UP000289437"/>
    </source>
</evidence>
<sequence length="444" mass="48470">MQLWNDYEGKTIAGVYTIGRLLRPEGRSAFFEITNGPEASSVMRITESLNDEEQMLERWRKVSELKHENLIAMRKYGETVFDGTPLTYAVIEASDAALADILAERPLTHEEAMQVGRSVVAALTLLHANGLVHRHIEAANVVAVGEVVKLRSDCASECLADPELTTAAECQELIDRDVHDLSLLLLRVLTLEKKLSPSTKLIAPFDKIVPNGISGSWGLEQISKTLNPSVLKPLVPESVTTSKPIVAGPQVPQAKLDFQTEPAPQVAEHVPTVSHGPIVLPRHHVEEPAERGFRWWIGCAAAVLVAFLLYFHYSGGKKTETAQAPAAPIVESSAPVASATTVPESVVQPVVKQEAPPAPSHMQAGWYVIAYTYNHEDQAWKKVSAIIKQHASLKPLVVSPNGRGPFMIAFGGAMSREEAEAVRSRARKAGMPRDTFIRNYPSQG</sequence>
<dbReference type="InterPro" id="IPR011009">
    <property type="entry name" value="Kinase-like_dom_sf"/>
</dbReference>
<protein>
    <submittedName>
        <fullName evidence="3">Wiskott-Aldrich syndrome protein interacting protein</fullName>
    </submittedName>
</protein>
<keyword evidence="1" id="KW-0472">Membrane</keyword>
<organism evidence="3 4">
    <name type="scientific">Granulicella sibirica</name>
    <dbReference type="NCBI Taxonomy" id="2479048"/>
    <lineage>
        <taxon>Bacteria</taxon>
        <taxon>Pseudomonadati</taxon>
        <taxon>Acidobacteriota</taxon>
        <taxon>Terriglobia</taxon>
        <taxon>Terriglobales</taxon>
        <taxon>Acidobacteriaceae</taxon>
        <taxon>Granulicella</taxon>
    </lineage>
</organism>
<dbReference type="Gene3D" id="3.30.200.20">
    <property type="entry name" value="Phosphorylase Kinase, domain 1"/>
    <property type="match status" value="1"/>
</dbReference>
<gene>
    <name evidence="3" type="ORF">GRAN_3939</name>
</gene>
<reference evidence="3 4" key="1">
    <citation type="submission" date="2018-11" db="EMBL/GenBank/DDBJ databases">
        <authorList>
            <person name="Mardanov A.V."/>
            <person name="Ravin N.V."/>
            <person name="Dedysh S.N."/>
        </authorList>
    </citation>
    <scope>NUCLEOTIDE SEQUENCE [LARGE SCALE GENOMIC DNA]</scope>
    <source>
        <strain evidence="3 4">AF10</strain>
    </source>
</reference>
<dbReference type="AlphaFoldDB" id="A0A4Q0SUW8"/>
<dbReference type="Pfam" id="PF07714">
    <property type="entry name" value="PK_Tyr_Ser-Thr"/>
    <property type="match status" value="1"/>
</dbReference>
<feature type="domain" description="Serine-threonine/tyrosine-protein kinase catalytic" evidence="2">
    <location>
        <begin position="49"/>
        <end position="150"/>
    </location>
</feature>
<dbReference type="EMBL" id="RDSM01000003">
    <property type="protein sequence ID" value="RXH54835.1"/>
    <property type="molecule type" value="Genomic_DNA"/>
</dbReference>